<organism evidence="2 3">
    <name type="scientific">Neocallimastix californiae</name>
    <dbReference type="NCBI Taxonomy" id="1754190"/>
    <lineage>
        <taxon>Eukaryota</taxon>
        <taxon>Fungi</taxon>
        <taxon>Fungi incertae sedis</taxon>
        <taxon>Chytridiomycota</taxon>
        <taxon>Chytridiomycota incertae sedis</taxon>
        <taxon>Neocallimastigomycetes</taxon>
        <taxon>Neocallimastigales</taxon>
        <taxon>Neocallimastigaceae</taxon>
        <taxon>Neocallimastix</taxon>
    </lineage>
</organism>
<proteinExistence type="predicted"/>
<gene>
    <name evidence="2" type="ORF">LY90DRAFT_679431</name>
</gene>
<evidence type="ECO:0000313" key="3">
    <source>
        <dbReference type="Proteomes" id="UP000193920"/>
    </source>
</evidence>
<comment type="caution">
    <text evidence="2">The sequence shown here is derived from an EMBL/GenBank/DDBJ whole genome shotgun (WGS) entry which is preliminary data.</text>
</comment>
<keyword evidence="1" id="KW-0472">Membrane</keyword>
<evidence type="ECO:0000313" key="2">
    <source>
        <dbReference type="EMBL" id="ORX89483.1"/>
    </source>
</evidence>
<feature type="transmembrane region" description="Helical" evidence="1">
    <location>
        <begin position="212"/>
        <end position="238"/>
    </location>
</feature>
<evidence type="ECO:0000256" key="1">
    <source>
        <dbReference type="SAM" id="Phobius"/>
    </source>
</evidence>
<keyword evidence="1" id="KW-0812">Transmembrane</keyword>
<dbReference type="AlphaFoldDB" id="A0A1Y1XUT9"/>
<dbReference type="EMBL" id="MCOG01001047">
    <property type="protein sequence ID" value="ORX89483.1"/>
    <property type="molecule type" value="Genomic_DNA"/>
</dbReference>
<sequence>MLIHNENFNYYVYSFWAGTVKEDEFLNIKNYTYIYENETLTKNEVSHLKDKDHQSYICRNDVCVRIDSFYYEPYIEFPDENGNIRKYILPTTMREDIAMDESDYSLKTNEGDRLYFKCNTDSDCLSNKCLNYVCIFNEQTSLTGCNSYTPPRSIFGSGRIYMHCGKLEGARCTTDDECSWDSCREDMNVSTCRWIGFPNFSSRNDQKGVNPVIPIIVGFIIMIMVISIFNGICCYYCFRLSNYIKLNRHS</sequence>
<protein>
    <submittedName>
        <fullName evidence="2">Uncharacterized protein</fullName>
    </submittedName>
</protein>
<reference evidence="2 3" key="1">
    <citation type="submission" date="2016-08" db="EMBL/GenBank/DDBJ databases">
        <title>A Parts List for Fungal Cellulosomes Revealed by Comparative Genomics.</title>
        <authorList>
            <consortium name="DOE Joint Genome Institute"/>
            <person name="Haitjema C.H."/>
            <person name="Gilmore S.P."/>
            <person name="Henske J.K."/>
            <person name="Solomon K.V."/>
            <person name="De Groot R."/>
            <person name="Kuo A."/>
            <person name="Mondo S.J."/>
            <person name="Salamov A.A."/>
            <person name="Labutti K."/>
            <person name="Zhao Z."/>
            <person name="Chiniquy J."/>
            <person name="Barry K."/>
            <person name="Brewer H.M."/>
            <person name="Purvine S.O."/>
            <person name="Wright A.T."/>
            <person name="Boxma B."/>
            <person name="Van Alen T."/>
            <person name="Hackstein J.H."/>
            <person name="Baker S.E."/>
            <person name="Grigoriev I.V."/>
            <person name="O'Malley M.A."/>
        </authorList>
    </citation>
    <scope>NUCLEOTIDE SEQUENCE [LARGE SCALE GENOMIC DNA]</scope>
    <source>
        <strain evidence="2 3">G1</strain>
    </source>
</reference>
<accession>A0A1Y1XUT9</accession>
<dbReference type="OrthoDB" id="10053231at2759"/>
<keyword evidence="1" id="KW-1133">Transmembrane helix</keyword>
<dbReference type="Proteomes" id="UP000193920">
    <property type="component" value="Unassembled WGS sequence"/>
</dbReference>
<name>A0A1Y1XUT9_9FUNG</name>
<keyword evidence="3" id="KW-1185">Reference proteome</keyword>